<proteinExistence type="inferred from homology"/>
<dbReference type="InterPro" id="IPR036116">
    <property type="entry name" value="FN3_sf"/>
</dbReference>
<dbReference type="InterPro" id="IPR003961">
    <property type="entry name" value="FN3_dom"/>
</dbReference>
<gene>
    <name evidence="6" type="ORF">OV287_42880</name>
</gene>
<feature type="compositionally biased region" description="Polar residues" evidence="2">
    <location>
        <begin position="1836"/>
        <end position="1847"/>
    </location>
</feature>
<comment type="caution">
    <text evidence="6">The sequence shown here is derived from an EMBL/GenBank/DDBJ whole genome shotgun (WGS) entry which is preliminary data.</text>
</comment>
<feature type="domain" description="Fibronectin type-III" evidence="3">
    <location>
        <begin position="1153"/>
        <end position="1259"/>
    </location>
</feature>
<dbReference type="SUPFAM" id="SSF74853">
    <property type="entry name" value="Lamin A/C globular tail domain"/>
    <property type="match status" value="1"/>
</dbReference>
<dbReference type="Pfam" id="PF02369">
    <property type="entry name" value="Big_1"/>
    <property type="match status" value="1"/>
</dbReference>
<dbReference type="EMBL" id="JAPNKA010000001">
    <property type="protein sequence ID" value="MCY1081218.1"/>
    <property type="molecule type" value="Genomic_DNA"/>
</dbReference>
<dbReference type="RefSeq" id="WP_267539823.1">
    <property type="nucleotide sequence ID" value="NZ_JAPNKA010000001.1"/>
</dbReference>
<comment type="similarity">
    <text evidence="1">Belongs to the intimin/invasin family.</text>
</comment>
<dbReference type="InterPro" id="IPR036415">
    <property type="entry name" value="Lamin_tail_dom_sf"/>
</dbReference>
<dbReference type="PROSITE" id="PS50853">
    <property type="entry name" value="FN3"/>
    <property type="match status" value="2"/>
</dbReference>
<evidence type="ECO:0000259" key="5">
    <source>
        <dbReference type="PROSITE" id="PS51841"/>
    </source>
</evidence>
<dbReference type="Gene3D" id="2.60.40.1260">
    <property type="entry name" value="Lamin Tail domain"/>
    <property type="match status" value="1"/>
</dbReference>
<protein>
    <submittedName>
        <fullName evidence="6">Lamin tail domain-containing protein</fullName>
    </submittedName>
</protein>
<evidence type="ECO:0000256" key="2">
    <source>
        <dbReference type="SAM" id="MobiDB-lite"/>
    </source>
</evidence>
<dbReference type="Proteomes" id="UP001207654">
    <property type="component" value="Unassembled WGS sequence"/>
</dbReference>
<dbReference type="Pfam" id="PF00932">
    <property type="entry name" value="LTD"/>
    <property type="match status" value="1"/>
</dbReference>
<feature type="compositionally biased region" description="Polar residues" evidence="2">
    <location>
        <begin position="1817"/>
        <end position="1828"/>
    </location>
</feature>
<feature type="domain" description="Fibronectin type-III" evidence="3">
    <location>
        <begin position="437"/>
        <end position="544"/>
    </location>
</feature>
<organism evidence="6 7">
    <name type="scientific">Archangium lansingense</name>
    <dbReference type="NCBI Taxonomy" id="2995310"/>
    <lineage>
        <taxon>Bacteria</taxon>
        <taxon>Pseudomonadati</taxon>
        <taxon>Myxococcota</taxon>
        <taxon>Myxococcia</taxon>
        <taxon>Myxococcales</taxon>
        <taxon>Cystobacterineae</taxon>
        <taxon>Archangiaceae</taxon>
        <taxon>Archangium</taxon>
    </lineage>
</organism>
<evidence type="ECO:0000313" key="6">
    <source>
        <dbReference type="EMBL" id="MCY1081218.1"/>
    </source>
</evidence>
<dbReference type="SMART" id="SM00634">
    <property type="entry name" value="BID_1"/>
    <property type="match status" value="2"/>
</dbReference>
<dbReference type="InterPro" id="IPR003344">
    <property type="entry name" value="Big_1_dom"/>
</dbReference>
<dbReference type="PROSITE" id="PS51841">
    <property type="entry name" value="LTD"/>
    <property type="match status" value="1"/>
</dbReference>
<evidence type="ECO:0000256" key="1">
    <source>
        <dbReference type="ARBA" id="ARBA00010116"/>
    </source>
</evidence>
<dbReference type="PROSITE" id="PS51127">
    <property type="entry name" value="BIG1"/>
    <property type="match status" value="1"/>
</dbReference>
<dbReference type="CDD" id="cd00063">
    <property type="entry name" value="FN3"/>
    <property type="match status" value="2"/>
</dbReference>
<evidence type="ECO:0000259" key="3">
    <source>
        <dbReference type="PROSITE" id="PS50853"/>
    </source>
</evidence>
<dbReference type="InterPro" id="IPR013783">
    <property type="entry name" value="Ig-like_fold"/>
</dbReference>
<dbReference type="InterPro" id="IPR001322">
    <property type="entry name" value="Lamin_tail_dom"/>
</dbReference>
<dbReference type="SMART" id="SM00060">
    <property type="entry name" value="FN3"/>
    <property type="match status" value="2"/>
</dbReference>
<dbReference type="SUPFAM" id="SSF49373">
    <property type="entry name" value="Invasin/intimin cell-adhesion fragments"/>
    <property type="match status" value="1"/>
</dbReference>
<accession>A0ABT4AHR5</accession>
<feature type="compositionally biased region" description="Low complexity" evidence="2">
    <location>
        <begin position="1778"/>
        <end position="1793"/>
    </location>
</feature>
<feature type="region of interest" description="Disordered" evidence="2">
    <location>
        <begin position="1758"/>
        <end position="1847"/>
    </location>
</feature>
<dbReference type="Pfam" id="PF00041">
    <property type="entry name" value="fn3"/>
    <property type="match status" value="1"/>
</dbReference>
<dbReference type="SUPFAM" id="SSF49265">
    <property type="entry name" value="Fibronectin type III"/>
    <property type="match status" value="2"/>
</dbReference>
<dbReference type="InterPro" id="IPR008964">
    <property type="entry name" value="Invasin/intimin_cell_adhesion"/>
</dbReference>
<evidence type="ECO:0000313" key="7">
    <source>
        <dbReference type="Proteomes" id="UP001207654"/>
    </source>
</evidence>
<name>A0ABT4AHR5_9BACT</name>
<feature type="domain" description="Big-1" evidence="4">
    <location>
        <begin position="31"/>
        <end position="128"/>
    </location>
</feature>
<sequence length="1847" mass="187568">MFGLSMGCGGGCGGDPIVNPPPREMPDADRSTVAVSRTQGVRANGEDSVDIQVTVLKSDGTPLSGRTVQVSVSGEGNTVAQPAGPTDAQGLAVAKLVSTAVGVKTVTASVEAEGGAVTLSSRPTVEFIRLPASKLVFTAAPSSGTAGVGLGAFEVSIQNADGDTISDATDTVTVAIGSGPGTATLNGTLSVAAVNGVARFDGLVIEKAAQGYTLLASAGSLTGATSSTFDVVSAAPAQLVLSHSGLPVTAGFAESVEVVVRDAFGNDAAGYTGTVHFSSDEGSTTLPADYTFTAVDQGRHVFTGGITATRAGTRRLTVTDLAQAAFTSSLELNVVPGPVSKLVFAETLANRSVRASFDVQVVLTDAFGNRVPAGDPSVTLSANKAVTGLGPVAPVDGVATFTGLSSTEEGTGYILTASAGSLAPAPSNPFNIIDDVPPSRPVLAQTANTNSSVTVSWEPVGDDGMFGTPSSYELRYSLSDIVSDLDFQNATPVSVAAPTSSETTRVVTIPGLLSNTTYYVALKATDNQGNAARSTTLAASTRNLTATQLAFVAQPANGKAGVALAPITVEIRDAAGLRVDNAALAVTLTVQGTTGFGPFTVTSDKGVATFSNVRIDTAGQGYTLRATAISLTHADSQPFDIAHADAARLELAGLGSTVLAGADNTVTVSVRDAFGNLAESYAGTVSFSSTDTAASTPSPYTFVTTDKGQHTFGQVVLRTSGPQSLTVSASGLVDARQDTTVGHANPSTLLLTGLPAELRAGDSPQVSVEVRDGFGNRATGYTGTVVFSSTDSRATLPSEYTFVAADLGFKQFPVTLVTAGARSVTVEDKATPATLNAKADTTVKWAPAASLVLEAPSSVVAGNPLSMKVTATDAHGNTVEDYAQTVTFSADTDRVTLPAAYPFTLADLGSRRFDFTLEKAVPTQLTVTDGAGLSATHSVSVSASSAASLELVAPSVPVQAGVSFNVDVTLKDAYGNAATGYAGTVGFTSSDAQLVPPADGVFTGGEAGHRTFAVTLKTAGAQSLTVSDVASPFLTATASSLQVESGPARKLAFRDPPTNGKVRAALAPVTVVITDEFGNTVDTNTPDITLALAGGNTSAVLSGGSPAVTPANGLATFATLTVDQQGTGFRLDATGGVLTGASSTTFDIVDDVAPGAVSLNLVDKTSVQVELHWLAVGDDGMAGIASSYELLYATSPVATAPPGTVTSVALGQPQAPTLDESVLITGLSPGTTYYFQLKVTDDAGNTAIATLSTATTADPCAGYVCPVPAPTCSPDGVSYVTYTVTCVDVAATPTCQQSETPTACPGANAVCFNAACGTAASPEANQLSLSELMHSPSSGVTEYIELTNNTGNLLNLNGLTVLYRNSASLTSSFVVGSGSSVPQVVGPNGTFVLAQNKDTASNGGVSANYEYGSGFDLEGSGHFVLQTQSGVTVEDFQYTPSFPQTLGRSMNLSALVVGTKASAQQWYWCDSESPIQAGGDLGTPNARNSTCGIPETPAVEWCNLQYPKTFPSGDGNYPATVAPGSSWDIFSHSYSPGVTNKNTVGNDYYPHVFSELGYGTDPADPAGWTWTPASPNGGYSSASSNDDEAMGMLSIATSGTYRYGFRYRMWNPATSSYSAYVYCDQNGVTTPPAGTYGTVTVASLVLTNHVVISEFSGGNGTGTGATDEFIELYNPTDSPVDLNGWTVQYKSATGTTYSGSVTINSTTAPLGTIIQPKGYFLLGGANYSGSASADARYAFDSSASTTAGGHVRIGPGLVGSNVNDPNTVDKMAWGTGNSPEGSAAPSHPAAGGSLERKAYSTSTSATMADGGADASHGNGTDSDNNANDFVTRAVRQPQSSQSPGELP</sequence>
<feature type="domain" description="LTD" evidence="5">
    <location>
        <begin position="1635"/>
        <end position="1839"/>
    </location>
</feature>
<keyword evidence="7" id="KW-1185">Reference proteome</keyword>
<reference evidence="6 7" key="1">
    <citation type="submission" date="2022-11" db="EMBL/GenBank/DDBJ databases">
        <title>Minimal conservation of predation-associated metabolite biosynthetic gene clusters underscores biosynthetic potential of Myxococcota including descriptions for ten novel species: Archangium lansinium sp. nov., Myxococcus landrumus sp. nov., Nannocystis bai.</title>
        <authorList>
            <person name="Ahearne A."/>
            <person name="Stevens C."/>
            <person name="Phillips K."/>
        </authorList>
    </citation>
    <scope>NUCLEOTIDE SEQUENCE [LARGE SCALE GENOMIC DNA]</scope>
    <source>
        <strain evidence="6 7">MIWBW</strain>
    </source>
</reference>
<evidence type="ECO:0000259" key="4">
    <source>
        <dbReference type="PROSITE" id="PS51127"/>
    </source>
</evidence>
<dbReference type="Gene3D" id="2.60.40.10">
    <property type="entry name" value="Immunoglobulins"/>
    <property type="match status" value="3"/>
</dbReference>